<evidence type="ECO:0000313" key="3">
    <source>
        <dbReference type="Proteomes" id="UP000003277"/>
    </source>
</evidence>
<feature type="region of interest" description="Disordered" evidence="1">
    <location>
        <begin position="1"/>
        <end position="20"/>
    </location>
</feature>
<dbReference type="HOGENOM" id="CLU_3079272_0_0_9"/>
<dbReference type="AlphaFoldDB" id="H1CYL3"/>
<reference evidence="2 3" key="1">
    <citation type="submission" date="2011-11" db="EMBL/GenBank/DDBJ databases">
        <title>The Genome Sequence of Dialister succinatiphilus YIT 11850.</title>
        <authorList>
            <consortium name="The Broad Institute Genome Sequencing Platform"/>
            <person name="Earl A."/>
            <person name="Ward D."/>
            <person name="Feldgarden M."/>
            <person name="Gevers D."/>
            <person name="Morotomi M."/>
            <person name="Young S.K."/>
            <person name="Zeng Q."/>
            <person name="Gargeya S."/>
            <person name="Fitzgerald M."/>
            <person name="Haas B."/>
            <person name="Abouelleil A."/>
            <person name="Alvarado L."/>
            <person name="Arachchi H.M."/>
            <person name="Berlin A."/>
            <person name="Brown A."/>
            <person name="Chapman S.B."/>
            <person name="Dunbar C."/>
            <person name="Gearin G."/>
            <person name="Goldberg J."/>
            <person name="Griggs A."/>
            <person name="Gujja S."/>
            <person name="Heiman D."/>
            <person name="Howarth C."/>
            <person name="Lui A."/>
            <person name="MacDonald P.J.P."/>
            <person name="Montmayeur A."/>
            <person name="Murphy C."/>
            <person name="Neiman D."/>
            <person name="Pearson M."/>
            <person name="Priest M."/>
            <person name="Roberts A."/>
            <person name="Saif S."/>
            <person name="Shea T."/>
            <person name="Sisk P."/>
            <person name="Stolte C."/>
            <person name="Sykes S."/>
            <person name="Wortman J."/>
            <person name="Nusbaum C."/>
            <person name="Birren B."/>
        </authorList>
    </citation>
    <scope>NUCLEOTIDE SEQUENCE [LARGE SCALE GENOMIC DNA]</scope>
    <source>
        <strain evidence="2 3">YIT 11850</strain>
    </source>
</reference>
<accession>H1CYL3</accession>
<keyword evidence="3" id="KW-1185">Reference proteome</keyword>
<dbReference type="Proteomes" id="UP000003277">
    <property type="component" value="Unassembled WGS sequence"/>
</dbReference>
<evidence type="ECO:0000256" key="1">
    <source>
        <dbReference type="SAM" id="MobiDB-lite"/>
    </source>
</evidence>
<dbReference type="STRING" id="742743.HMPREF9453_00451"/>
<sequence length="52" mass="5975">MKKLKAHHDGQDEDDSAADRLHFNKRKEVQLFTTRQVSALFHSGIEPYPPIA</sequence>
<dbReference type="EMBL" id="ADLT01000015">
    <property type="protein sequence ID" value="EHO63434.1"/>
    <property type="molecule type" value="Genomic_DNA"/>
</dbReference>
<name>H1CYL3_9FIRM</name>
<gene>
    <name evidence="2" type="ORF">HMPREF9453_00451</name>
</gene>
<comment type="caution">
    <text evidence="2">The sequence shown here is derived from an EMBL/GenBank/DDBJ whole genome shotgun (WGS) entry which is preliminary data.</text>
</comment>
<organism evidence="2 3">
    <name type="scientific">Dialister succinatiphilus YIT 11850</name>
    <dbReference type="NCBI Taxonomy" id="742743"/>
    <lineage>
        <taxon>Bacteria</taxon>
        <taxon>Bacillati</taxon>
        <taxon>Bacillota</taxon>
        <taxon>Negativicutes</taxon>
        <taxon>Veillonellales</taxon>
        <taxon>Veillonellaceae</taxon>
        <taxon>Dialister</taxon>
    </lineage>
</organism>
<dbReference type="RefSeq" id="WP_008858955.1">
    <property type="nucleotide sequence ID" value="NZ_JH591187.1"/>
</dbReference>
<evidence type="ECO:0000313" key="2">
    <source>
        <dbReference type="EMBL" id="EHO63434.1"/>
    </source>
</evidence>
<protein>
    <submittedName>
        <fullName evidence="2">Uncharacterized protein</fullName>
    </submittedName>
</protein>
<proteinExistence type="predicted"/>